<dbReference type="InterPro" id="IPR011042">
    <property type="entry name" value="6-blade_b-propeller_TolB-like"/>
</dbReference>
<dbReference type="AlphaFoldDB" id="D0LMH5"/>
<feature type="domain" description="Peptidase S9 prolyl oligopeptidase catalytic" evidence="9">
    <location>
        <begin position="445"/>
        <end position="653"/>
    </location>
</feature>
<dbReference type="InterPro" id="IPR029058">
    <property type="entry name" value="AB_hydrolase_fold"/>
</dbReference>
<dbReference type="Pfam" id="PF07676">
    <property type="entry name" value="PD40"/>
    <property type="match status" value="3"/>
</dbReference>
<evidence type="ECO:0000256" key="3">
    <source>
        <dbReference type="ARBA" id="ARBA00022990"/>
    </source>
</evidence>
<dbReference type="SUPFAM" id="SSF82171">
    <property type="entry name" value="DPP6 N-terminal domain-like"/>
    <property type="match status" value="1"/>
</dbReference>
<dbReference type="SUPFAM" id="SSF53474">
    <property type="entry name" value="alpha/beta-Hydrolases"/>
    <property type="match status" value="1"/>
</dbReference>
<keyword evidence="8" id="KW-0732">Signal</keyword>
<dbReference type="PANTHER" id="PTHR42776:SF27">
    <property type="entry name" value="DIPEPTIDYL PEPTIDASE FAMILY MEMBER 6"/>
    <property type="match status" value="1"/>
</dbReference>
<reference evidence="10 11" key="1">
    <citation type="journal article" date="2010" name="Stand. Genomic Sci.">
        <title>Complete genome sequence of Haliangium ochraceum type strain (SMP-2).</title>
        <authorList>
            <consortium name="US DOE Joint Genome Institute (JGI-PGF)"/>
            <person name="Ivanova N."/>
            <person name="Daum C."/>
            <person name="Lang E."/>
            <person name="Abt B."/>
            <person name="Kopitz M."/>
            <person name="Saunders E."/>
            <person name="Lapidus A."/>
            <person name="Lucas S."/>
            <person name="Glavina Del Rio T."/>
            <person name="Nolan M."/>
            <person name="Tice H."/>
            <person name="Copeland A."/>
            <person name="Cheng J.F."/>
            <person name="Chen F."/>
            <person name="Bruce D."/>
            <person name="Goodwin L."/>
            <person name="Pitluck S."/>
            <person name="Mavromatis K."/>
            <person name="Pati A."/>
            <person name="Mikhailova N."/>
            <person name="Chen A."/>
            <person name="Palaniappan K."/>
            <person name="Land M."/>
            <person name="Hauser L."/>
            <person name="Chang Y.J."/>
            <person name="Jeffries C.D."/>
            <person name="Detter J.C."/>
            <person name="Brettin T."/>
            <person name="Rohde M."/>
            <person name="Goker M."/>
            <person name="Bristow J."/>
            <person name="Markowitz V."/>
            <person name="Eisen J.A."/>
            <person name="Hugenholtz P."/>
            <person name="Kyrpides N.C."/>
            <person name="Klenk H.P."/>
        </authorList>
    </citation>
    <scope>NUCLEOTIDE SEQUENCE [LARGE SCALE GENOMIC DNA]</scope>
    <source>
        <strain evidence="11">DSM 14365 / CIP 107738 / JCM 11303 / AJ 13395 / SMP-2</strain>
    </source>
</reference>
<evidence type="ECO:0000256" key="5">
    <source>
        <dbReference type="ARBA" id="ARBA00032596"/>
    </source>
</evidence>
<dbReference type="InterPro" id="IPR001375">
    <property type="entry name" value="Peptidase_S9_cat"/>
</dbReference>
<gene>
    <name evidence="10" type="ordered locus">Hoch_6187</name>
</gene>
<dbReference type="Proteomes" id="UP000001880">
    <property type="component" value="Chromosome"/>
</dbReference>
<dbReference type="eggNOG" id="COG0823">
    <property type="taxonomic scope" value="Bacteria"/>
</dbReference>
<sequence>MRPHLLFFCAVPLLAWGCSAHGPASQRATSASEPAMDTPNASDIPQPVPGDIGLAGAPRPDITRFLHVRSAQQPALSPDGSRVAFATDTTGKPQLWVVDAAGGWPTQLTFGESVTSHAWSPDGAWLFYGADRGGNEREGFYLISPDGLRERELLAPSDAFRVFGGFSPDGTRIAYSTTERNGLDFDVHVLDLRSGEDREVYRGSMGFFVSSWRPDGQALLLSEVRGEDGNDLHLLELASGELTPLYQPEVAAGFSSFAWAPDSGGFYMASDLERDFHALAWHDAATGELALLETPEHDVEDVVLTRDGRYLAWTTNEGGYSVLHARDLKEQRALAVPALPPGVYRLRAAAEAPVLAVYGGGPQTASDIWTWKLSDGSSARATHSSTAGLDMQQMIVPTHHDFPARDGVMLHGLLYLPTQPAGEGPPPVLMTVHGGPTAQARPRYQALMQYLLARGIAVFDFNFRGSTGYGKTFARLDNGRLRPNAVRDLADALDWLAEDGRVDASRAAILGGSYGGFLTNAALVTFPERFRCGVSSVGVSNWITALEGASPSLKASDRLEYGDIDDPEEREFFRELSPLTHVDKIRAPLMVLHGANDPRDPVSESDQFVAAIRTRGVEVEYLRFPDEGHGVRKLANRVIAYRRMARFLETHLGLTR</sequence>
<dbReference type="EMBL" id="CP001804">
    <property type="protein sequence ID" value="ACY18662.1"/>
    <property type="molecule type" value="Genomic_DNA"/>
</dbReference>
<keyword evidence="11" id="KW-1185">Reference proteome</keyword>
<dbReference type="InterPro" id="IPR002470">
    <property type="entry name" value="Peptidase_S9A"/>
</dbReference>
<evidence type="ECO:0000256" key="1">
    <source>
        <dbReference type="ARBA" id="ARBA00022801"/>
    </source>
</evidence>
<dbReference type="KEGG" id="hoh:Hoch_6187"/>
<keyword evidence="3" id="KW-0007">Acetylation</keyword>
<dbReference type="eggNOG" id="COG1506">
    <property type="taxonomic scope" value="Bacteria"/>
</dbReference>
<dbReference type="PROSITE" id="PS00708">
    <property type="entry name" value="PRO_ENDOPEP_SER"/>
    <property type="match status" value="1"/>
</dbReference>
<proteinExistence type="predicted"/>
<dbReference type="Gene3D" id="2.120.10.30">
    <property type="entry name" value="TolB, C-terminal domain"/>
    <property type="match status" value="2"/>
</dbReference>
<evidence type="ECO:0000256" key="8">
    <source>
        <dbReference type="SAM" id="SignalP"/>
    </source>
</evidence>
<dbReference type="STRING" id="502025.Hoch_6187"/>
<dbReference type="InterPro" id="IPR002471">
    <property type="entry name" value="Pept_S9_AS"/>
</dbReference>
<keyword evidence="1" id="KW-0378">Hydrolase</keyword>
<dbReference type="GO" id="GO:0006508">
    <property type="term" value="P:proteolysis"/>
    <property type="evidence" value="ECO:0007669"/>
    <property type="project" value="InterPro"/>
</dbReference>
<dbReference type="PANTHER" id="PTHR42776">
    <property type="entry name" value="SERINE PEPTIDASE S9 FAMILY MEMBER"/>
    <property type="match status" value="1"/>
</dbReference>
<name>D0LMH5_HALO1</name>
<dbReference type="PRINTS" id="PR00862">
    <property type="entry name" value="PROLIGOPTASE"/>
</dbReference>
<evidence type="ECO:0000256" key="2">
    <source>
        <dbReference type="ARBA" id="ARBA00022825"/>
    </source>
</evidence>
<dbReference type="RefSeq" id="WP_012831254.1">
    <property type="nucleotide sequence ID" value="NC_013440.1"/>
</dbReference>
<evidence type="ECO:0000313" key="10">
    <source>
        <dbReference type="EMBL" id="ACY18662.1"/>
    </source>
</evidence>
<keyword evidence="2" id="KW-0645">Protease</keyword>
<dbReference type="Gene3D" id="3.40.50.1820">
    <property type="entry name" value="alpha/beta hydrolase"/>
    <property type="match status" value="1"/>
</dbReference>
<dbReference type="Pfam" id="PF00326">
    <property type="entry name" value="Peptidase_S9"/>
    <property type="match status" value="1"/>
</dbReference>
<accession>D0LMH5</accession>
<evidence type="ECO:0000256" key="7">
    <source>
        <dbReference type="SAM" id="MobiDB-lite"/>
    </source>
</evidence>
<protein>
    <recommendedName>
        <fullName evidence="5">Acyl-peptide hydrolase</fullName>
    </recommendedName>
    <alternativeName>
        <fullName evidence="4">Acylaminoacyl-peptidase</fullName>
    </alternativeName>
</protein>
<feature type="chain" id="PRO_5003010411" description="Acyl-peptide hydrolase" evidence="8">
    <location>
        <begin position="21"/>
        <end position="656"/>
    </location>
</feature>
<evidence type="ECO:0000256" key="6">
    <source>
        <dbReference type="ARBA" id="ARBA00045885"/>
    </source>
</evidence>
<evidence type="ECO:0000259" key="9">
    <source>
        <dbReference type="Pfam" id="PF00326"/>
    </source>
</evidence>
<dbReference type="HOGENOM" id="CLU_008615_3_2_7"/>
<evidence type="ECO:0000256" key="4">
    <source>
        <dbReference type="ARBA" id="ARBA00032284"/>
    </source>
</evidence>
<evidence type="ECO:0000313" key="11">
    <source>
        <dbReference type="Proteomes" id="UP000001880"/>
    </source>
</evidence>
<dbReference type="OrthoDB" id="4269629at2"/>
<organism evidence="10 11">
    <name type="scientific">Haliangium ochraceum (strain DSM 14365 / JCM 11303 / SMP-2)</name>
    <dbReference type="NCBI Taxonomy" id="502025"/>
    <lineage>
        <taxon>Bacteria</taxon>
        <taxon>Pseudomonadati</taxon>
        <taxon>Myxococcota</taxon>
        <taxon>Polyangia</taxon>
        <taxon>Haliangiales</taxon>
        <taxon>Kofleriaceae</taxon>
        <taxon>Haliangium</taxon>
    </lineage>
</organism>
<comment type="function">
    <text evidence="6">This enzyme catalyzes the hydrolysis of the N-terminal peptide bond of an N-acetylated peptide to generate an N-acetylated amino acid and a peptide with a free N-terminus. It preferentially cleaves off Ac-Ala, Ac-Met and Ac-Ser. Also, involved in the degradation of oxidized and glycated proteins.</text>
</comment>
<dbReference type="InterPro" id="IPR011659">
    <property type="entry name" value="WD40"/>
</dbReference>
<dbReference type="GO" id="GO:0004252">
    <property type="term" value="F:serine-type endopeptidase activity"/>
    <property type="evidence" value="ECO:0007669"/>
    <property type="project" value="InterPro"/>
</dbReference>
<feature type="signal peptide" evidence="8">
    <location>
        <begin position="1"/>
        <end position="20"/>
    </location>
</feature>
<feature type="region of interest" description="Disordered" evidence="7">
    <location>
        <begin position="24"/>
        <end position="48"/>
    </location>
</feature>
<keyword evidence="2" id="KW-0720">Serine protease</keyword>